<feature type="chain" id="PRO_5020914557" description="Killing trait domain-containing protein" evidence="1">
    <location>
        <begin position="24"/>
        <end position="159"/>
    </location>
</feature>
<evidence type="ECO:0000256" key="1">
    <source>
        <dbReference type="SAM" id="SignalP"/>
    </source>
</evidence>
<dbReference type="EMBL" id="SNZR01000015">
    <property type="protein sequence ID" value="TDR88124.1"/>
    <property type="molecule type" value="Genomic_DNA"/>
</dbReference>
<comment type="caution">
    <text evidence="2">The sequence shown here is derived from an EMBL/GenBank/DDBJ whole genome shotgun (WGS) entry which is preliminary data.</text>
</comment>
<dbReference type="Proteomes" id="UP000295122">
    <property type="component" value="Unassembled WGS sequence"/>
</dbReference>
<evidence type="ECO:0000313" key="2">
    <source>
        <dbReference type="EMBL" id="TDR88124.1"/>
    </source>
</evidence>
<sequence>MSKISVRFLVGFVAVTAAGAAAAQNLDPASLSNSVSSQISSVGSTVSDTKLNTPSSALSLPTASSPAANMMSALKASGSEMPIANAKLGTGSGVAAPSASNPFAEQAKNSIANAANALSTGADNALAGSQAVAFIGAGTTNMADTLAAQATTSQRIQIR</sequence>
<accession>A0A4R7BR22</accession>
<keyword evidence="3" id="KW-1185">Reference proteome</keyword>
<dbReference type="RefSeq" id="WP_133773356.1">
    <property type="nucleotide sequence ID" value="NZ_SNZR01000015.1"/>
</dbReference>
<name>A0A4R7BR22_9HYPH</name>
<organism evidence="2 3">
    <name type="scientific">Enterovirga rhinocerotis</name>
    <dbReference type="NCBI Taxonomy" id="1339210"/>
    <lineage>
        <taxon>Bacteria</taxon>
        <taxon>Pseudomonadati</taxon>
        <taxon>Pseudomonadota</taxon>
        <taxon>Alphaproteobacteria</taxon>
        <taxon>Hyphomicrobiales</taxon>
        <taxon>Methylobacteriaceae</taxon>
        <taxon>Enterovirga</taxon>
    </lineage>
</organism>
<evidence type="ECO:0008006" key="4">
    <source>
        <dbReference type="Google" id="ProtNLM"/>
    </source>
</evidence>
<evidence type="ECO:0000313" key="3">
    <source>
        <dbReference type="Proteomes" id="UP000295122"/>
    </source>
</evidence>
<gene>
    <name evidence="2" type="ORF">EV668_3993</name>
</gene>
<dbReference type="AlphaFoldDB" id="A0A4R7BR22"/>
<keyword evidence="1" id="KW-0732">Signal</keyword>
<feature type="signal peptide" evidence="1">
    <location>
        <begin position="1"/>
        <end position="23"/>
    </location>
</feature>
<proteinExistence type="predicted"/>
<protein>
    <recommendedName>
        <fullName evidence="4">Killing trait domain-containing protein</fullName>
    </recommendedName>
</protein>
<reference evidence="2 3" key="1">
    <citation type="submission" date="2019-03" db="EMBL/GenBank/DDBJ databases">
        <title>Genomic Encyclopedia of Type Strains, Phase IV (KMG-IV): sequencing the most valuable type-strain genomes for metagenomic binning, comparative biology and taxonomic classification.</title>
        <authorList>
            <person name="Goeker M."/>
        </authorList>
    </citation>
    <scope>NUCLEOTIDE SEQUENCE [LARGE SCALE GENOMIC DNA]</scope>
    <source>
        <strain evidence="2 3">DSM 25903</strain>
    </source>
</reference>